<dbReference type="OMA" id="DVWKARH"/>
<dbReference type="Gene3D" id="1.10.510.10">
    <property type="entry name" value="Transferase(Phosphotransferase) domain 1"/>
    <property type="match status" value="1"/>
</dbReference>
<protein>
    <recommendedName>
        <fullName evidence="10">Cyclin-dependent kinase 2 homolog</fullName>
        <ecNumber evidence="3">2.7.11.22</ecNumber>
        <ecNumber evidence="2">2.7.11.23</ecNumber>
    </recommendedName>
    <alternativeName>
        <fullName evidence="11">Cell division control protein 2 homolog</fullName>
    </alternativeName>
    <alternativeName>
        <fullName evidence="12">cdc2-related kinase 2</fullName>
    </alternativeName>
</protein>
<dbReference type="GO" id="GO:0004693">
    <property type="term" value="F:cyclin-dependent protein serine/threonine kinase activity"/>
    <property type="evidence" value="ECO:0007669"/>
    <property type="project" value="UniProtKB-EC"/>
</dbReference>
<dbReference type="Gene3D" id="3.30.200.20">
    <property type="entry name" value="Phosphorylase Kinase, domain 1"/>
    <property type="match status" value="1"/>
</dbReference>
<sequence length="304" mass="35820">MKWINIKKFDILGKIYSGIYSTIFQIKDGTKDKLYALKVPNQEINFRQDGKVYLENEIKILSSIRNKYIIELEGVIRDKNTNMVYMVLEYVPFTLEVLINKSYQLSIEEKIKIIYQILKGVEYLHNKDIVHCDLKPMNILIDKYNNIKICDFGMARKINWLDSCEYFRATTLWYRSPEILLGDFNYTKSSDIWSIGCIFGELLLGKPLFQGNSEIDQLLKIFQVTGTPNNSLFENFNSLPCIRTGVIFPQYKVNWNLEFQDKLSPELKNKVLDLLIKLLNPCPNRRTNTKQALRHNLFFFEDEY</sequence>
<comment type="catalytic activity">
    <reaction evidence="13">
        <text>L-threonyl-[protein] + ATP = O-phospho-L-threonyl-[protein] + ADP + H(+)</text>
        <dbReference type="Rhea" id="RHEA:46608"/>
        <dbReference type="Rhea" id="RHEA-COMP:11060"/>
        <dbReference type="Rhea" id="RHEA-COMP:11605"/>
        <dbReference type="ChEBI" id="CHEBI:15378"/>
        <dbReference type="ChEBI" id="CHEBI:30013"/>
        <dbReference type="ChEBI" id="CHEBI:30616"/>
        <dbReference type="ChEBI" id="CHEBI:61977"/>
        <dbReference type="ChEBI" id="CHEBI:456216"/>
        <dbReference type="EC" id="2.7.11.22"/>
    </reaction>
</comment>
<keyword evidence="8" id="KW-0067">ATP-binding</keyword>
<evidence type="ECO:0000313" key="17">
    <source>
        <dbReference type="EMBL" id="EEA06827.1"/>
    </source>
</evidence>
<keyword evidence="4" id="KW-0723">Serine/threonine-protein kinase</keyword>
<keyword evidence="5 17" id="KW-0808">Transferase</keyword>
<dbReference type="GO" id="GO:0005524">
    <property type="term" value="F:ATP binding"/>
    <property type="evidence" value="ECO:0007669"/>
    <property type="project" value="UniProtKB-KW"/>
</dbReference>
<dbReference type="EC" id="2.7.11.23" evidence="2"/>
<dbReference type="SMART" id="SM00220">
    <property type="entry name" value="S_TKc"/>
    <property type="match status" value="1"/>
</dbReference>
<keyword evidence="7 17" id="KW-0418">Kinase</keyword>
<dbReference type="RefSeq" id="XP_002141176.1">
    <property type="nucleotide sequence ID" value="XM_002141140.1"/>
</dbReference>
<accession>B6AF60</accession>
<proteinExistence type="inferred from homology"/>
<dbReference type="OrthoDB" id="248923at2759"/>
<evidence type="ECO:0000256" key="11">
    <source>
        <dbReference type="ARBA" id="ARBA00041902"/>
    </source>
</evidence>
<dbReference type="eggNOG" id="KOG0663">
    <property type="taxonomic scope" value="Eukaryota"/>
</dbReference>
<evidence type="ECO:0000256" key="6">
    <source>
        <dbReference type="ARBA" id="ARBA00022741"/>
    </source>
</evidence>
<name>B6AF60_CRYMR</name>
<dbReference type="PANTHER" id="PTHR24056">
    <property type="entry name" value="CELL DIVISION PROTEIN KINASE"/>
    <property type="match status" value="1"/>
</dbReference>
<dbReference type="EC" id="2.7.11.22" evidence="3"/>
<evidence type="ECO:0000256" key="10">
    <source>
        <dbReference type="ARBA" id="ARBA00039612"/>
    </source>
</evidence>
<evidence type="ECO:0000256" key="1">
    <source>
        <dbReference type="ARBA" id="ARBA00006485"/>
    </source>
</evidence>
<evidence type="ECO:0000256" key="14">
    <source>
        <dbReference type="ARBA" id="ARBA00048367"/>
    </source>
</evidence>
<dbReference type="PROSITE" id="PS50011">
    <property type="entry name" value="PROTEIN_KINASE_DOM"/>
    <property type="match status" value="1"/>
</dbReference>
<comment type="catalytic activity">
    <reaction evidence="15">
        <text>[DNA-directed RNA polymerase] + ATP = phospho-[DNA-directed RNA polymerase] + ADP + H(+)</text>
        <dbReference type="Rhea" id="RHEA:10216"/>
        <dbReference type="Rhea" id="RHEA-COMP:11321"/>
        <dbReference type="Rhea" id="RHEA-COMP:11322"/>
        <dbReference type="ChEBI" id="CHEBI:15378"/>
        <dbReference type="ChEBI" id="CHEBI:30616"/>
        <dbReference type="ChEBI" id="CHEBI:43176"/>
        <dbReference type="ChEBI" id="CHEBI:68546"/>
        <dbReference type="ChEBI" id="CHEBI:456216"/>
        <dbReference type="EC" id="2.7.11.23"/>
    </reaction>
</comment>
<comment type="catalytic activity">
    <reaction evidence="14">
        <text>L-seryl-[protein] + ATP = O-phospho-L-seryl-[protein] + ADP + H(+)</text>
        <dbReference type="Rhea" id="RHEA:17989"/>
        <dbReference type="Rhea" id="RHEA-COMP:9863"/>
        <dbReference type="Rhea" id="RHEA-COMP:11604"/>
        <dbReference type="ChEBI" id="CHEBI:15378"/>
        <dbReference type="ChEBI" id="CHEBI:29999"/>
        <dbReference type="ChEBI" id="CHEBI:30616"/>
        <dbReference type="ChEBI" id="CHEBI:83421"/>
        <dbReference type="ChEBI" id="CHEBI:456216"/>
        <dbReference type="EC" id="2.7.11.22"/>
    </reaction>
</comment>
<dbReference type="InterPro" id="IPR000719">
    <property type="entry name" value="Prot_kinase_dom"/>
</dbReference>
<evidence type="ECO:0000256" key="12">
    <source>
        <dbReference type="ARBA" id="ARBA00042858"/>
    </source>
</evidence>
<dbReference type="PROSITE" id="PS00108">
    <property type="entry name" value="PROTEIN_KINASE_ST"/>
    <property type="match status" value="1"/>
</dbReference>
<evidence type="ECO:0000256" key="15">
    <source>
        <dbReference type="ARBA" id="ARBA00049280"/>
    </source>
</evidence>
<evidence type="ECO:0000313" key="18">
    <source>
        <dbReference type="Proteomes" id="UP000001460"/>
    </source>
</evidence>
<dbReference type="PANTHER" id="PTHR24056:SF495">
    <property type="entry name" value="CYCLIN-DEPENDENT KINASE 8-RELATED"/>
    <property type="match status" value="1"/>
</dbReference>
<dbReference type="InterPro" id="IPR011009">
    <property type="entry name" value="Kinase-like_dom_sf"/>
</dbReference>
<dbReference type="FunFam" id="1.10.510.10:FF:000624">
    <property type="entry name" value="Mitogen-activated protein kinase"/>
    <property type="match status" value="1"/>
</dbReference>
<keyword evidence="6" id="KW-0547">Nucleotide-binding</keyword>
<dbReference type="AlphaFoldDB" id="B6AF60"/>
<evidence type="ECO:0000256" key="7">
    <source>
        <dbReference type="ARBA" id="ARBA00022777"/>
    </source>
</evidence>
<dbReference type="GO" id="GO:0106310">
    <property type="term" value="F:protein serine kinase activity"/>
    <property type="evidence" value="ECO:0007669"/>
    <property type="project" value="RHEA"/>
</dbReference>
<dbReference type="SUPFAM" id="SSF56112">
    <property type="entry name" value="Protein kinase-like (PK-like)"/>
    <property type="match status" value="1"/>
</dbReference>
<comment type="subunit">
    <text evidence="9">May form a complex composed of at least the catalytic subunit CRK2 and a cyclin.</text>
</comment>
<evidence type="ECO:0000256" key="5">
    <source>
        <dbReference type="ARBA" id="ARBA00022679"/>
    </source>
</evidence>
<dbReference type="VEuPathDB" id="CryptoDB:CMU_015030"/>
<dbReference type="GeneID" id="6996289"/>
<evidence type="ECO:0000256" key="3">
    <source>
        <dbReference type="ARBA" id="ARBA00012425"/>
    </source>
</evidence>
<dbReference type="InterPro" id="IPR050108">
    <property type="entry name" value="CDK"/>
</dbReference>
<reference evidence="17" key="1">
    <citation type="submission" date="2008-06" db="EMBL/GenBank/DDBJ databases">
        <authorList>
            <person name="Lorenzi H."/>
            <person name="Inman J."/>
            <person name="Miller J."/>
            <person name="Schobel S."/>
            <person name="Amedeo P."/>
            <person name="Caler E.V."/>
            <person name="da Silva J."/>
        </authorList>
    </citation>
    <scope>NUCLEOTIDE SEQUENCE [LARGE SCALE GENOMIC DNA]</scope>
    <source>
        <strain evidence="17">RN66</strain>
    </source>
</reference>
<keyword evidence="18" id="KW-1185">Reference proteome</keyword>
<evidence type="ECO:0000256" key="2">
    <source>
        <dbReference type="ARBA" id="ARBA00012409"/>
    </source>
</evidence>
<comment type="similarity">
    <text evidence="1">Belongs to the protein kinase superfamily. CMGC Ser/Thr protein kinase family. CDC2/CDKX subfamily.</text>
</comment>
<dbReference type="STRING" id="441375.B6AF60"/>
<evidence type="ECO:0000256" key="8">
    <source>
        <dbReference type="ARBA" id="ARBA00022840"/>
    </source>
</evidence>
<dbReference type="GO" id="GO:0016592">
    <property type="term" value="C:mediator complex"/>
    <property type="evidence" value="ECO:0007669"/>
    <property type="project" value="TreeGrafter"/>
</dbReference>
<evidence type="ECO:0000256" key="9">
    <source>
        <dbReference type="ARBA" id="ARBA00038543"/>
    </source>
</evidence>
<dbReference type="Pfam" id="PF00069">
    <property type="entry name" value="Pkinase"/>
    <property type="match status" value="1"/>
</dbReference>
<evidence type="ECO:0000256" key="4">
    <source>
        <dbReference type="ARBA" id="ARBA00022527"/>
    </source>
</evidence>
<dbReference type="InterPro" id="IPR008271">
    <property type="entry name" value="Ser/Thr_kinase_AS"/>
</dbReference>
<dbReference type="EMBL" id="DS989730">
    <property type="protein sequence ID" value="EEA06827.1"/>
    <property type="molecule type" value="Genomic_DNA"/>
</dbReference>
<gene>
    <name evidence="17" type="ORF">CMU_015030</name>
</gene>
<evidence type="ECO:0000259" key="16">
    <source>
        <dbReference type="PROSITE" id="PS50011"/>
    </source>
</evidence>
<evidence type="ECO:0000256" key="13">
    <source>
        <dbReference type="ARBA" id="ARBA00047811"/>
    </source>
</evidence>
<feature type="domain" description="Protein kinase" evidence="16">
    <location>
        <begin position="9"/>
        <end position="298"/>
    </location>
</feature>
<dbReference type="Proteomes" id="UP000001460">
    <property type="component" value="Unassembled WGS sequence"/>
</dbReference>
<dbReference type="GO" id="GO:0008353">
    <property type="term" value="F:RNA polymerase II CTD heptapeptide repeat kinase activity"/>
    <property type="evidence" value="ECO:0007669"/>
    <property type="project" value="UniProtKB-EC"/>
</dbReference>
<organism evidence="17 18">
    <name type="scientific">Cryptosporidium muris (strain RN66)</name>
    <dbReference type="NCBI Taxonomy" id="441375"/>
    <lineage>
        <taxon>Eukaryota</taxon>
        <taxon>Sar</taxon>
        <taxon>Alveolata</taxon>
        <taxon>Apicomplexa</taxon>
        <taxon>Conoidasida</taxon>
        <taxon>Coccidia</taxon>
        <taxon>Eucoccidiorida</taxon>
        <taxon>Eimeriorina</taxon>
        <taxon>Cryptosporidiidae</taxon>
        <taxon>Cryptosporidium</taxon>
    </lineage>
</organism>